<dbReference type="RefSeq" id="WP_276642821.1">
    <property type="nucleotide sequence ID" value="NZ_JBAIZG010000008.1"/>
</dbReference>
<dbReference type="Proteomes" id="UP000257014">
    <property type="component" value="Unassembled WGS sequence"/>
</dbReference>
<evidence type="ECO:0000313" key="3">
    <source>
        <dbReference type="Proteomes" id="UP000257014"/>
    </source>
</evidence>
<name>A0A3E0K6C0_9BACI</name>
<accession>A0A3E0K6C0</accession>
<reference evidence="2 3" key="1">
    <citation type="submission" date="2018-03" db="EMBL/GenBank/DDBJ databases">
        <authorList>
            <person name="Keele B.F."/>
        </authorList>
    </citation>
    <scope>NUCLEOTIDE SEQUENCE [LARGE SCALE GENOMIC DNA]</scope>
    <source>
        <strain evidence="2">ZCTH4_d</strain>
    </source>
</reference>
<dbReference type="SMART" id="SM01126">
    <property type="entry name" value="DDE_Tnp_IS1595"/>
    <property type="match status" value="1"/>
</dbReference>
<feature type="domain" description="ISXO2-like transposase" evidence="1">
    <location>
        <begin position="155"/>
        <end position="314"/>
    </location>
</feature>
<protein>
    <submittedName>
        <fullName evidence="2">IS1595 family transposase</fullName>
    </submittedName>
</protein>
<evidence type="ECO:0000259" key="1">
    <source>
        <dbReference type="SMART" id="SM01126"/>
    </source>
</evidence>
<dbReference type="InterPro" id="IPR024445">
    <property type="entry name" value="Tnp_ISXO2-like"/>
</dbReference>
<dbReference type="NCBIfam" id="NF033547">
    <property type="entry name" value="transpos_IS1595"/>
    <property type="match status" value="1"/>
</dbReference>
<dbReference type="AlphaFoldDB" id="A0A3E0K6C0"/>
<dbReference type="EMBL" id="QEWE01000013">
    <property type="protein sequence ID" value="REJ29731.1"/>
    <property type="molecule type" value="Genomic_DNA"/>
</dbReference>
<dbReference type="PANTHER" id="PTHR33293:SF1">
    <property type="entry name" value="INSERTION ELEMENT IS1 1 PROTEIN INSB-RELATED"/>
    <property type="match status" value="1"/>
</dbReference>
<proteinExistence type="predicted"/>
<sequence>MPHPLVQALLSEIQQLNLSQQAELYQSLVPWLTQMETWSQQPATIQQVREARFAEGLQCPRCNSGEVKRNGKFKDKRGIVKQRYLCKGCGRTFTDLTKTPIAYSKKQPLWGKMARCMIEGMSVRKTAAKLGISVPTAFFWRHKMLAALRSLDKPTLAGVVEADETYFRYFLKGTRRLRELAGRDPRKRGEPATKRGLSREQVCVIVARDRHTLTVAEVGGRGVPNVQILKRVLEPVMNRESILCTDGASSYKRFCVDIGVAHYSVNSKRANGSIYHINNVNNWHGRLKDWMVRFKGVATKYLNNYLMWFTFLEKTSKLSPVLASKQMLTDACSVLKSELLPLAQPLMVA</sequence>
<gene>
    <name evidence="2" type="ORF">C6P37_04580</name>
</gene>
<comment type="caution">
    <text evidence="2">The sequence shown here is derived from an EMBL/GenBank/DDBJ whole genome shotgun (WGS) entry which is preliminary data.</text>
</comment>
<dbReference type="PANTHER" id="PTHR33293">
    <property type="entry name" value="INSERTION ELEMENT IS1 1 PROTEIN INSB-RELATED"/>
    <property type="match status" value="1"/>
</dbReference>
<evidence type="ECO:0000313" key="2">
    <source>
        <dbReference type="EMBL" id="REJ29731.1"/>
    </source>
</evidence>
<dbReference type="Pfam" id="PF12762">
    <property type="entry name" value="DDE_Tnp_IS1595"/>
    <property type="match status" value="1"/>
</dbReference>
<organism evidence="2 3">
    <name type="scientific">Caldibacillus debilis</name>
    <dbReference type="NCBI Taxonomy" id="301148"/>
    <lineage>
        <taxon>Bacteria</taxon>
        <taxon>Bacillati</taxon>
        <taxon>Bacillota</taxon>
        <taxon>Bacilli</taxon>
        <taxon>Bacillales</taxon>
        <taxon>Bacillaceae</taxon>
        <taxon>Caldibacillus</taxon>
    </lineage>
</organism>
<dbReference type="InterPro" id="IPR051354">
    <property type="entry name" value="Transposase_27_IS1"/>
</dbReference>